<feature type="active site" description="Phosphoserine intermediate" evidence="7">
    <location>
        <position position="106"/>
    </location>
</feature>
<accession>A0A2D3DLN6</accession>
<evidence type="ECO:0000256" key="2">
    <source>
        <dbReference type="ARBA" id="ARBA00022553"/>
    </source>
</evidence>
<comment type="cofactor">
    <cofactor evidence="8">
        <name>Zn(2+)</name>
        <dbReference type="ChEBI" id="CHEBI:29105"/>
    </cofactor>
    <text evidence="8">Binds 2 Zn(2+) ions.</text>
</comment>
<evidence type="ECO:0000256" key="7">
    <source>
        <dbReference type="PIRSR" id="PIRSR601952-1"/>
    </source>
</evidence>
<evidence type="ECO:0000256" key="10">
    <source>
        <dbReference type="SAM" id="SignalP"/>
    </source>
</evidence>
<keyword evidence="6 8" id="KW-0460">Magnesium</keyword>
<dbReference type="CDD" id="cd16012">
    <property type="entry name" value="ALP"/>
    <property type="match status" value="1"/>
</dbReference>
<dbReference type="Gene3D" id="1.10.60.40">
    <property type="match status" value="1"/>
</dbReference>
<dbReference type="InterPro" id="IPR018299">
    <property type="entry name" value="Alkaline_phosphatase_AS"/>
</dbReference>
<feature type="binding site" evidence="8">
    <location>
        <position position="289"/>
    </location>
    <ligand>
        <name>Zn(2+)</name>
        <dbReference type="ChEBI" id="CHEBI:29105"/>
        <label>2</label>
    </ligand>
</feature>
<evidence type="ECO:0000313" key="12">
    <source>
        <dbReference type="Proteomes" id="UP000587477"/>
    </source>
</evidence>
<dbReference type="Pfam" id="PF00245">
    <property type="entry name" value="Alk_phosphatase"/>
    <property type="match status" value="1"/>
</dbReference>
<dbReference type="InterPro" id="IPR017850">
    <property type="entry name" value="Alkaline_phosphatase_core_sf"/>
</dbReference>
<feature type="signal peptide" evidence="10">
    <location>
        <begin position="1"/>
        <end position="28"/>
    </location>
</feature>
<sequence>MSLFKQVRSKLLPAAAVSVLTAGLIAGAGLQHSEQAAAKKQPDKNEIRNVIFMVGDGMGAPYMNAYRSVINKGKPSDGMKLTAFDPNLTGMMMTYPDDPDSNITDSAAAGTAMATGVKTYNAAIGVDKKGKRVKSVLEEAKQRGKSTGLVATSEIAHATPAAFGAHNKSRKNMDDIASSYFDDRINGKQKVDVLLGGGKSNFIRKDRNVTKDFKKAGYSYVTSKQELKKDRNKKILGLFADGGLDKAIDRSNAVPSLEDMTTAAIDRLNKNKKGFFLMVEGSQIDWAGHDNDIVGAMSEMKDFEKAYKAAIAFAKKDKHTLVVATADHTTGGLTIGANDDKNWHVEPILAAKKTPAFMADQIKAGKSVSSVLARYTDLKWSKAEIKQIETAAKQDADKSVYKAIIKLFNAKTNSGWTTGDHTGEEVPVYAYGPGRESFTGLLNNTDQAKKIFHILKHGK</sequence>
<dbReference type="SUPFAM" id="SSF53649">
    <property type="entry name" value="Alkaline phosphatase-like"/>
    <property type="match status" value="1"/>
</dbReference>
<proteinExistence type="inferred from homology"/>
<feature type="chain" id="PRO_5039706335" evidence="10">
    <location>
        <begin position="29"/>
        <end position="459"/>
    </location>
</feature>
<feature type="binding site" evidence="8">
    <location>
        <position position="56"/>
    </location>
    <ligand>
        <name>Zn(2+)</name>
        <dbReference type="ChEBI" id="CHEBI:29105"/>
        <label>2</label>
    </ligand>
</feature>
<dbReference type="PRINTS" id="PR00113">
    <property type="entry name" value="ALKPHPHTASE"/>
</dbReference>
<feature type="binding site" evidence="8">
    <location>
        <position position="285"/>
    </location>
    <ligand>
        <name>Zn(2+)</name>
        <dbReference type="ChEBI" id="CHEBI:29105"/>
        <label>2</label>
    </ligand>
</feature>
<keyword evidence="3 8" id="KW-0479">Metal-binding</keyword>
<dbReference type="GO" id="GO:0004035">
    <property type="term" value="F:alkaline phosphatase activity"/>
    <property type="evidence" value="ECO:0007669"/>
    <property type="project" value="UniProtKB-EC"/>
</dbReference>
<keyword evidence="4 11" id="KW-0378">Hydrolase</keyword>
<reference evidence="12" key="1">
    <citation type="submission" date="2020-10" db="EMBL/GenBank/DDBJ databases">
        <title>Complete genome sequence of Bacillus velezensis NST6.</title>
        <authorList>
            <person name="Choi J."/>
        </authorList>
    </citation>
    <scope>NUCLEOTIDE SEQUENCE [LARGE SCALE GENOMIC DNA]</scope>
    <source>
        <strain evidence="12">NST6</strain>
    </source>
</reference>
<comment type="similarity">
    <text evidence="1 9">Belongs to the alkaline phosphatase family.</text>
</comment>
<dbReference type="AlphaFoldDB" id="A0A1D9PHD6"/>
<evidence type="ECO:0000256" key="3">
    <source>
        <dbReference type="ARBA" id="ARBA00022723"/>
    </source>
</evidence>
<feature type="binding site" evidence="8">
    <location>
        <position position="328"/>
    </location>
    <ligand>
        <name>Zn(2+)</name>
        <dbReference type="ChEBI" id="CHEBI:29105"/>
        <label>2</label>
    </ligand>
</feature>
<feature type="binding site" evidence="8">
    <location>
        <position position="159"/>
    </location>
    <ligand>
        <name>Mg(2+)</name>
        <dbReference type="ChEBI" id="CHEBI:18420"/>
    </ligand>
</feature>
<evidence type="ECO:0000256" key="1">
    <source>
        <dbReference type="ARBA" id="ARBA00005984"/>
    </source>
</evidence>
<feature type="binding site" evidence="8">
    <location>
        <position position="56"/>
    </location>
    <ligand>
        <name>Mg(2+)</name>
        <dbReference type="ChEBI" id="CHEBI:18420"/>
    </ligand>
</feature>
<dbReference type="PANTHER" id="PTHR11596">
    <property type="entry name" value="ALKALINE PHOSPHATASE"/>
    <property type="match status" value="1"/>
</dbReference>
<evidence type="ECO:0000256" key="8">
    <source>
        <dbReference type="PIRSR" id="PIRSR601952-2"/>
    </source>
</evidence>
<dbReference type="EC" id="3.1.3.1" evidence="11"/>
<feature type="binding site" evidence="8">
    <location>
        <position position="421"/>
    </location>
    <ligand>
        <name>Zn(2+)</name>
        <dbReference type="ChEBI" id="CHEBI:29105"/>
        <label>2</label>
    </ligand>
</feature>
<dbReference type="EMBL" id="CP063687">
    <property type="protein sequence ID" value="QOY25763.1"/>
    <property type="molecule type" value="Genomic_DNA"/>
</dbReference>
<feature type="binding site" evidence="8">
    <location>
        <position position="280"/>
    </location>
    <ligand>
        <name>Mg(2+)</name>
        <dbReference type="ChEBI" id="CHEBI:18420"/>
    </ligand>
</feature>
<dbReference type="STRING" id="1449088.AJ82_05410"/>
<evidence type="ECO:0000256" key="6">
    <source>
        <dbReference type="ARBA" id="ARBA00022842"/>
    </source>
</evidence>
<keyword evidence="10" id="KW-0732">Signal</keyword>
<accession>A0A1D9PHD6</accession>
<protein>
    <submittedName>
        <fullName evidence="11">Alkaline phosphatase 4</fullName>
        <ecNumber evidence="11">3.1.3.1</ecNumber>
    </submittedName>
</protein>
<comment type="cofactor">
    <cofactor evidence="8">
        <name>Mg(2+)</name>
        <dbReference type="ChEBI" id="CHEBI:18420"/>
    </cofactor>
    <text evidence="8">Binds 1 Mg(2+) ion.</text>
</comment>
<feature type="binding site" evidence="8">
    <location>
        <position position="327"/>
    </location>
    <ligand>
        <name>Zn(2+)</name>
        <dbReference type="ChEBI" id="CHEBI:29105"/>
        <label>2</label>
    </ligand>
</feature>
<dbReference type="SMART" id="SM00098">
    <property type="entry name" value="alkPPc"/>
    <property type="match status" value="1"/>
</dbReference>
<dbReference type="Gene3D" id="3.40.720.10">
    <property type="entry name" value="Alkaline Phosphatase, subunit A"/>
    <property type="match status" value="1"/>
</dbReference>
<dbReference type="GO" id="GO:0046872">
    <property type="term" value="F:metal ion binding"/>
    <property type="evidence" value="ECO:0007669"/>
    <property type="project" value="UniProtKB-KW"/>
</dbReference>
<evidence type="ECO:0000313" key="11">
    <source>
        <dbReference type="EMBL" id="QOY25763.1"/>
    </source>
</evidence>
<dbReference type="InterPro" id="IPR001952">
    <property type="entry name" value="Alkaline_phosphatase"/>
</dbReference>
<feature type="binding site" evidence="8">
    <location>
        <position position="157"/>
    </location>
    <ligand>
        <name>Mg(2+)</name>
        <dbReference type="ChEBI" id="CHEBI:18420"/>
    </ligand>
</feature>
<keyword evidence="5 8" id="KW-0862">Zinc</keyword>
<dbReference type="Proteomes" id="UP000587477">
    <property type="component" value="Chromosome"/>
</dbReference>
<organism evidence="11 12">
    <name type="scientific">Bacillus velezensis</name>
    <dbReference type="NCBI Taxonomy" id="492670"/>
    <lineage>
        <taxon>Bacteria</taxon>
        <taxon>Bacillati</taxon>
        <taxon>Bacillota</taxon>
        <taxon>Bacilli</taxon>
        <taxon>Bacillales</taxon>
        <taxon>Bacillaceae</taxon>
        <taxon>Bacillus</taxon>
        <taxon>Bacillus amyloliquefaciens group</taxon>
    </lineage>
</organism>
<name>A0A1D9PHD6_BACVE</name>
<dbReference type="PROSITE" id="PS00123">
    <property type="entry name" value="ALKALINE_PHOSPHATASE"/>
    <property type="match status" value="1"/>
</dbReference>
<gene>
    <name evidence="11" type="primary">phoA</name>
    <name evidence="11" type="ORF">BACVE_000692</name>
</gene>
<dbReference type="RefSeq" id="WP_017417347.1">
    <property type="nucleotide sequence ID" value="NZ_BDDG01000003.1"/>
</dbReference>
<keyword evidence="2" id="KW-0597">Phosphoprotein</keyword>
<dbReference type="PANTHER" id="PTHR11596:SF5">
    <property type="entry name" value="ALKALINE PHOSPHATASE"/>
    <property type="match status" value="1"/>
</dbReference>
<evidence type="ECO:0000256" key="9">
    <source>
        <dbReference type="RuleBase" id="RU003946"/>
    </source>
</evidence>
<evidence type="ECO:0000256" key="4">
    <source>
        <dbReference type="ARBA" id="ARBA00022801"/>
    </source>
</evidence>
<evidence type="ECO:0000256" key="5">
    <source>
        <dbReference type="ARBA" id="ARBA00022833"/>
    </source>
</evidence>